<keyword evidence="3" id="KW-1003">Cell membrane</keyword>
<keyword evidence="7 8" id="KW-0472">Membrane</keyword>
<evidence type="ECO:0000256" key="8">
    <source>
        <dbReference type="SAM" id="Phobius"/>
    </source>
</evidence>
<evidence type="ECO:0000256" key="2">
    <source>
        <dbReference type="ARBA" id="ARBA00006939"/>
    </source>
</evidence>
<dbReference type="RefSeq" id="WP_207893702.1">
    <property type="nucleotide sequence ID" value="NZ_SMAB01000031.1"/>
</dbReference>
<feature type="transmembrane region" description="Helical" evidence="8">
    <location>
        <begin position="102"/>
        <end position="123"/>
    </location>
</feature>
<dbReference type="EMBL" id="SMAB01000031">
    <property type="protein sequence ID" value="TCS78037.1"/>
    <property type="molecule type" value="Genomic_DNA"/>
</dbReference>
<dbReference type="Pfam" id="PF02535">
    <property type="entry name" value="Zip"/>
    <property type="match status" value="1"/>
</dbReference>
<keyword evidence="4 8" id="KW-0812">Transmembrane</keyword>
<evidence type="ECO:0000256" key="4">
    <source>
        <dbReference type="ARBA" id="ARBA00022692"/>
    </source>
</evidence>
<dbReference type="PANTHER" id="PTHR11040">
    <property type="entry name" value="ZINC/IRON TRANSPORTER"/>
    <property type="match status" value="1"/>
</dbReference>
<dbReference type="InterPro" id="IPR003689">
    <property type="entry name" value="ZIP"/>
</dbReference>
<proteinExistence type="inferred from homology"/>
<evidence type="ECO:0000256" key="3">
    <source>
        <dbReference type="ARBA" id="ARBA00022475"/>
    </source>
</evidence>
<comment type="caution">
    <text evidence="9">The sequence shown here is derived from an EMBL/GenBank/DDBJ whole genome shotgun (WGS) entry which is preliminary data.</text>
</comment>
<keyword evidence="6 8" id="KW-1133">Transmembrane helix</keyword>
<evidence type="ECO:0000256" key="7">
    <source>
        <dbReference type="ARBA" id="ARBA00023136"/>
    </source>
</evidence>
<feature type="transmembrane region" description="Helical" evidence="8">
    <location>
        <begin position="189"/>
        <end position="207"/>
    </location>
</feature>
<feature type="transmembrane region" description="Helical" evidence="8">
    <location>
        <begin position="27"/>
        <end position="44"/>
    </location>
</feature>
<keyword evidence="10" id="KW-1185">Reference proteome</keyword>
<evidence type="ECO:0000256" key="5">
    <source>
        <dbReference type="ARBA" id="ARBA00022833"/>
    </source>
</evidence>
<feature type="transmembrane region" description="Helical" evidence="8">
    <location>
        <begin position="56"/>
        <end position="82"/>
    </location>
</feature>
<dbReference type="GO" id="GO:0005385">
    <property type="term" value="F:zinc ion transmembrane transporter activity"/>
    <property type="evidence" value="ECO:0007669"/>
    <property type="project" value="TreeGrafter"/>
</dbReference>
<gene>
    <name evidence="9" type="ORF">EDD72_1319</name>
</gene>
<accession>A0A4R3K5N9</accession>
<evidence type="ECO:0000313" key="10">
    <source>
        <dbReference type="Proteomes" id="UP000295788"/>
    </source>
</evidence>
<dbReference type="Proteomes" id="UP000295788">
    <property type="component" value="Unassembled WGS sequence"/>
</dbReference>
<feature type="transmembrane region" description="Helical" evidence="8">
    <location>
        <begin position="129"/>
        <end position="154"/>
    </location>
</feature>
<comment type="similarity">
    <text evidence="2">Belongs to the ZIP transporter (TC 2.A.5) family.</text>
</comment>
<sequence>MSLLSGLATGIGALIVLWFGEPTRKVLGFYLGLASGIMGIVVLADLLPSSIIYGNLFYTLTGLLIGIIFMFVFDWILAKILFSRKQFGQGRTQSKFYQQMGYFMTLAIALHNLPEGLAIGAGYETQSQLGIRVALVIALHNIPEGLGIASTLLLGKIPSIYVFLLSIATGLFIPLGTLVALGLGQIVPYWISIGLSIASGAMGYIVVKDIGPESIKLHPLLSRFGMGLGILIMYIVYNLHH</sequence>
<evidence type="ECO:0000256" key="1">
    <source>
        <dbReference type="ARBA" id="ARBA00004651"/>
    </source>
</evidence>
<dbReference type="GO" id="GO:0005886">
    <property type="term" value="C:plasma membrane"/>
    <property type="evidence" value="ECO:0007669"/>
    <property type="project" value="UniProtKB-SubCell"/>
</dbReference>
<evidence type="ECO:0000313" key="9">
    <source>
        <dbReference type="EMBL" id="TCS78037.1"/>
    </source>
</evidence>
<organism evidence="9 10">
    <name type="scientific">Tepidibacillus fermentans</name>
    <dbReference type="NCBI Taxonomy" id="1281767"/>
    <lineage>
        <taxon>Bacteria</taxon>
        <taxon>Bacillati</taxon>
        <taxon>Bacillota</taxon>
        <taxon>Bacilli</taxon>
        <taxon>Bacillales</taxon>
        <taxon>Bacillaceae</taxon>
        <taxon>Tepidibacillus</taxon>
    </lineage>
</organism>
<name>A0A4R3K5N9_9BACI</name>
<protein>
    <submittedName>
        <fullName evidence="9">ZIP family zinc transporter</fullName>
    </submittedName>
</protein>
<comment type="subcellular location">
    <subcellularLocation>
        <location evidence="1">Cell membrane</location>
        <topology evidence="1">Multi-pass membrane protein</topology>
    </subcellularLocation>
</comment>
<dbReference type="PANTHER" id="PTHR11040:SF211">
    <property type="entry name" value="ZINC TRANSPORTER ZIP11"/>
    <property type="match status" value="1"/>
</dbReference>
<keyword evidence="5" id="KW-0862">Zinc</keyword>
<feature type="transmembrane region" description="Helical" evidence="8">
    <location>
        <begin position="219"/>
        <end position="237"/>
    </location>
</feature>
<reference evidence="9 10" key="1">
    <citation type="submission" date="2019-03" db="EMBL/GenBank/DDBJ databases">
        <title>Genomic Encyclopedia of Type Strains, Phase IV (KMG-IV): sequencing the most valuable type-strain genomes for metagenomic binning, comparative biology and taxonomic classification.</title>
        <authorList>
            <person name="Goeker M."/>
        </authorList>
    </citation>
    <scope>NUCLEOTIDE SEQUENCE [LARGE SCALE GENOMIC DNA]</scope>
    <source>
        <strain evidence="9 10">DSM 23802</strain>
    </source>
</reference>
<evidence type="ECO:0000256" key="6">
    <source>
        <dbReference type="ARBA" id="ARBA00022989"/>
    </source>
</evidence>
<dbReference type="AlphaFoldDB" id="A0A4R3K5N9"/>
<feature type="transmembrane region" description="Helical" evidence="8">
    <location>
        <begin position="161"/>
        <end position="183"/>
    </location>
</feature>